<name>A0A5C5GJ61_9RHOB</name>
<dbReference type="PANTHER" id="PTHR36573">
    <property type="entry name" value="INTERMEMBRANE PHOSPHOLIPID TRANSPORT SYSTEM BINDING PROTEIN MLAC"/>
    <property type="match status" value="1"/>
</dbReference>
<feature type="chain" id="PRO_5023111557" evidence="1">
    <location>
        <begin position="30"/>
        <end position="199"/>
    </location>
</feature>
<dbReference type="RefSeq" id="WP_140195423.1">
    <property type="nucleotide sequence ID" value="NZ_CP065915.1"/>
</dbReference>
<dbReference type="InterPro" id="IPR006311">
    <property type="entry name" value="TAT_signal"/>
</dbReference>
<feature type="signal peptide" evidence="1">
    <location>
        <begin position="1"/>
        <end position="29"/>
    </location>
</feature>
<evidence type="ECO:0000313" key="3">
    <source>
        <dbReference type="Proteomes" id="UP000314011"/>
    </source>
</evidence>
<dbReference type="Proteomes" id="UP000314011">
    <property type="component" value="Unassembled WGS sequence"/>
</dbReference>
<proteinExistence type="predicted"/>
<dbReference type="InterPro" id="IPR042245">
    <property type="entry name" value="Tgt2/MlaC_sf"/>
</dbReference>
<comment type="caution">
    <text evidence="2">The sequence shown here is derived from an EMBL/GenBank/DDBJ whole genome shotgun (WGS) entry which is preliminary data.</text>
</comment>
<dbReference type="AlphaFoldDB" id="A0A5C5GJ61"/>
<keyword evidence="1" id="KW-0732">Signal</keyword>
<dbReference type="EMBL" id="VFFF01000001">
    <property type="protein sequence ID" value="TNY34244.1"/>
    <property type="molecule type" value="Genomic_DNA"/>
</dbReference>
<dbReference type="InterPro" id="IPR008869">
    <property type="entry name" value="MlaC/ttg2D"/>
</dbReference>
<protein>
    <submittedName>
        <fullName evidence="2">ABC transporter substrate-binding protein</fullName>
    </submittedName>
</protein>
<dbReference type="PROSITE" id="PS51318">
    <property type="entry name" value="TAT"/>
    <property type="match status" value="1"/>
</dbReference>
<reference evidence="2 3" key="1">
    <citation type="submission" date="2019-06" db="EMBL/GenBank/DDBJ databases">
        <title>Genome of new Rhodobacteraceae sp. SM1903.</title>
        <authorList>
            <person name="Ren X."/>
        </authorList>
    </citation>
    <scope>NUCLEOTIDE SEQUENCE [LARGE SCALE GENOMIC DNA]</scope>
    <source>
        <strain evidence="2 3">SM1903</strain>
    </source>
</reference>
<evidence type="ECO:0000313" key="2">
    <source>
        <dbReference type="EMBL" id="TNY34244.1"/>
    </source>
</evidence>
<dbReference type="Gene3D" id="3.10.450.710">
    <property type="entry name" value="Tgt2/MlaC"/>
    <property type="match status" value="1"/>
</dbReference>
<organism evidence="2 3">
    <name type="scientific">Pelagovum pacificum</name>
    <dbReference type="NCBI Taxonomy" id="2588711"/>
    <lineage>
        <taxon>Bacteria</taxon>
        <taxon>Pseudomonadati</taxon>
        <taxon>Pseudomonadota</taxon>
        <taxon>Alphaproteobacteria</taxon>
        <taxon>Rhodobacterales</taxon>
        <taxon>Paracoccaceae</taxon>
        <taxon>Pelagovum</taxon>
    </lineage>
</organism>
<keyword evidence="3" id="KW-1185">Reference proteome</keyword>
<dbReference type="Pfam" id="PF05494">
    <property type="entry name" value="MlaC"/>
    <property type="match status" value="1"/>
</dbReference>
<sequence length="199" mass="21132">MTPTLSRRALMLGAGAGAALSLVPLRAAAVTTDQATQLVNALVADINAVIASGKSEGAMIGDFANLFVRYGDTPTIAQYVLGNAGRSATPQQRQRFTQAYTSYVAQKYGSRFREFIGSEIRVESAQAVNNYVSVTTTAYLRGESPFRVDFHISDGSGQAKMFNLVVEGVNMLLSERTEIAALLDRNGGNVDAMIAAISG</sequence>
<dbReference type="PANTHER" id="PTHR36573:SF1">
    <property type="entry name" value="INTERMEMBRANE PHOSPHOLIPID TRANSPORT SYSTEM BINDING PROTEIN MLAC"/>
    <property type="match status" value="1"/>
</dbReference>
<evidence type="ECO:0000256" key="1">
    <source>
        <dbReference type="SAM" id="SignalP"/>
    </source>
</evidence>
<accession>A0A5C5GJ61</accession>
<dbReference type="OrthoDB" id="7839352at2"/>
<gene>
    <name evidence="2" type="ORF">FHY64_13610</name>
</gene>